<keyword evidence="8" id="KW-0460">Magnesium</keyword>
<dbReference type="SUPFAM" id="SSF51391">
    <property type="entry name" value="Thiamin phosphate synthase"/>
    <property type="match status" value="1"/>
</dbReference>
<evidence type="ECO:0000256" key="17">
    <source>
        <dbReference type="RuleBase" id="RU003476"/>
    </source>
</evidence>
<evidence type="ECO:0000256" key="1">
    <source>
        <dbReference type="ARBA" id="ARBA00001946"/>
    </source>
</evidence>
<comment type="cofactor">
    <cofactor evidence="1">
        <name>Mg(2+)</name>
        <dbReference type="ChEBI" id="CHEBI:18420"/>
    </cofactor>
</comment>
<dbReference type="CDD" id="cd03425">
    <property type="entry name" value="NUDIX_MutT_NudA_like"/>
    <property type="match status" value="1"/>
</dbReference>
<comment type="similarity">
    <text evidence="2 17">Belongs to the Nudix hydrolase family.</text>
</comment>
<comment type="catalytic activity">
    <reaction evidence="10">
        <text>8-oxo-dGTP + H2O = 8-oxo-dGMP + diphosphate + H(+)</text>
        <dbReference type="Rhea" id="RHEA:31575"/>
        <dbReference type="ChEBI" id="CHEBI:15377"/>
        <dbReference type="ChEBI" id="CHEBI:15378"/>
        <dbReference type="ChEBI" id="CHEBI:33019"/>
        <dbReference type="ChEBI" id="CHEBI:63224"/>
        <dbReference type="ChEBI" id="CHEBI:77896"/>
        <dbReference type="EC" id="3.6.1.55"/>
    </reaction>
</comment>
<dbReference type="SUPFAM" id="SSF55811">
    <property type="entry name" value="Nudix"/>
    <property type="match status" value="1"/>
</dbReference>
<accession>A0A6M4GQY7</accession>
<evidence type="ECO:0000256" key="15">
    <source>
        <dbReference type="ARBA" id="ARBA00041979"/>
    </source>
</evidence>
<proteinExistence type="inferred from homology"/>
<keyword evidence="6" id="KW-0227">DNA damage</keyword>
<keyword evidence="3" id="KW-0515">Mutator protein</keyword>
<dbReference type="EC" id="3.6.1.55" evidence="12"/>
<dbReference type="InterPro" id="IPR000086">
    <property type="entry name" value="NUDIX_hydrolase_dom"/>
</dbReference>
<dbReference type="GO" id="GO:0016740">
    <property type="term" value="F:transferase activity"/>
    <property type="evidence" value="ECO:0007669"/>
    <property type="project" value="UniProtKB-KW"/>
</dbReference>
<keyword evidence="19" id="KW-0808">Transferase</keyword>
<dbReference type="PANTHER" id="PTHR47707">
    <property type="entry name" value="8-OXO-DGTP DIPHOSPHATASE"/>
    <property type="match status" value="1"/>
</dbReference>
<dbReference type="AlphaFoldDB" id="A0A6M4GQY7"/>
<dbReference type="InterPro" id="IPR022998">
    <property type="entry name" value="ThiamineP_synth_TenI"/>
</dbReference>
<evidence type="ECO:0000256" key="10">
    <source>
        <dbReference type="ARBA" id="ARBA00035861"/>
    </source>
</evidence>
<keyword evidence="9" id="KW-0234">DNA repair</keyword>
<dbReference type="InterPro" id="IPR013785">
    <property type="entry name" value="Aldolase_TIM"/>
</dbReference>
<evidence type="ECO:0000256" key="13">
    <source>
        <dbReference type="ARBA" id="ARBA00040794"/>
    </source>
</evidence>
<evidence type="ECO:0000256" key="9">
    <source>
        <dbReference type="ARBA" id="ARBA00023204"/>
    </source>
</evidence>
<dbReference type="GO" id="GO:0035539">
    <property type="term" value="F:8-oxo-7,8-dihydrodeoxyguanosine triphosphate pyrophosphatase activity"/>
    <property type="evidence" value="ECO:0007669"/>
    <property type="project" value="UniProtKB-EC"/>
</dbReference>
<dbReference type="GO" id="GO:0044716">
    <property type="term" value="F:8-oxo-GDP phosphatase activity"/>
    <property type="evidence" value="ECO:0007669"/>
    <property type="project" value="TreeGrafter"/>
</dbReference>
<dbReference type="InterPro" id="IPR020084">
    <property type="entry name" value="NUDIX_hydrolase_CS"/>
</dbReference>
<evidence type="ECO:0000256" key="8">
    <source>
        <dbReference type="ARBA" id="ARBA00022842"/>
    </source>
</evidence>
<gene>
    <name evidence="19" type="primary">thiE_2</name>
    <name evidence="19" type="ORF">DSM104443_00700</name>
</gene>
<dbReference type="GO" id="GO:0008413">
    <property type="term" value="F:8-oxo-7,8-dihydroguanosine triphosphate pyrophosphatase activity"/>
    <property type="evidence" value="ECO:0007669"/>
    <property type="project" value="TreeGrafter"/>
</dbReference>
<name>A0A6M4GQY7_9PROT</name>
<evidence type="ECO:0000313" key="19">
    <source>
        <dbReference type="EMBL" id="QJR09651.1"/>
    </source>
</evidence>
<evidence type="ECO:0000256" key="14">
    <source>
        <dbReference type="ARBA" id="ARBA00041592"/>
    </source>
</evidence>
<dbReference type="PANTHER" id="PTHR47707:SF1">
    <property type="entry name" value="NUDIX HYDROLASE FAMILY PROTEIN"/>
    <property type="match status" value="1"/>
</dbReference>
<dbReference type="CDD" id="cd00564">
    <property type="entry name" value="TMP_TenI"/>
    <property type="match status" value="1"/>
</dbReference>
<dbReference type="PROSITE" id="PS51462">
    <property type="entry name" value="NUDIX"/>
    <property type="match status" value="1"/>
</dbReference>
<dbReference type="KEGG" id="uru:DSM104443_00700"/>
<keyword evidence="20" id="KW-1185">Reference proteome</keyword>
<dbReference type="InterPro" id="IPR036206">
    <property type="entry name" value="ThiamineP_synth_sf"/>
</dbReference>
<keyword evidence="4" id="KW-0235">DNA replication</keyword>
<dbReference type="GO" id="GO:0006281">
    <property type="term" value="P:DNA repair"/>
    <property type="evidence" value="ECO:0007669"/>
    <property type="project" value="UniProtKB-KW"/>
</dbReference>
<dbReference type="PRINTS" id="PR00502">
    <property type="entry name" value="NUDIXFAMILY"/>
</dbReference>
<evidence type="ECO:0000256" key="6">
    <source>
        <dbReference type="ARBA" id="ARBA00022763"/>
    </source>
</evidence>
<protein>
    <recommendedName>
        <fullName evidence="13">8-oxo-dGTP diphosphatase</fullName>
        <ecNumber evidence="12">3.6.1.55</ecNumber>
    </recommendedName>
    <alternativeName>
        <fullName evidence="16">7,8-dihydro-8-oxoguanine-triphosphatase</fullName>
    </alternativeName>
    <alternativeName>
        <fullName evidence="15">Mutator protein MutT</fullName>
    </alternativeName>
    <alternativeName>
        <fullName evidence="14">dGTP pyrophosphohydrolase</fullName>
    </alternativeName>
</protein>
<dbReference type="GO" id="GO:0006260">
    <property type="term" value="P:DNA replication"/>
    <property type="evidence" value="ECO:0007669"/>
    <property type="project" value="UniProtKB-KW"/>
</dbReference>
<dbReference type="Pfam" id="PF00293">
    <property type="entry name" value="NUDIX"/>
    <property type="match status" value="1"/>
</dbReference>
<dbReference type="EMBL" id="CP053069">
    <property type="protein sequence ID" value="QJR09651.1"/>
    <property type="molecule type" value="Genomic_DNA"/>
</dbReference>
<keyword evidence="7 17" id="KW-0378">Hydrolase</keyword>
<dbReference type="RefSeq" id="WP_171089539.1">
    <property type="nucleotide sequence ID" value="NZ_CP053069.1"/>
</dbReference>
<dbReference type="GO" id="GO:0046872">
    <property type="term" value="F:metal ion binding"/>
    <property type="evidence" value="ECO:0007669"/>
    <property type="project" value="UniProtKB-KW"/>
</dbReference>
<evidence type="ECO:0000256" key="5">
    <source>
        <dbReference type="ARBA" id="ARBA00022723"/>
    </source>
</evidence>
<dbReference type="GO" id="GO:0044715">
    <property type="term" value="F:8-oxo-dGDP phosphatase activity"/>
    <property type="evidence" value="ECO:0007669"/>
    <property type="project" value="TreeGrafter"/>
</dbReference>
<evidence type="ECO:0000256" key="16">
    <source>
        <dbReference type="ARBA" id="ARBA00042798"/>
    </source>
</evidence>
<dbReference type="Gene3D" id="3.20.20.70">
    <property type="entry name" value="Aldolase class I"/>
    <property type="match status" value="1"/>
</dbReference>
<dbReference type="PROSITE" id="PS00893">
    <property type="entry name" value="NUDIX_BOX"/>
    <property type="match status" value="1"/>
</dbReference>
<evidence type="ECO:0000259" key="18">
    <source>
        <dbReference type="PROSITE" id="PS51462"/>
    </source>
</evidence>
<dbReference type="Pfam" id="PF02581">
    <property type="entry name" value="TMP-TENI"/>
    <property type="match status" value="1"/>
</dbReference>
<dbReference type="GO" id="GO:0009228">
    <property type="term" value="P:thiamine biosynthetic process"/>
    <property type="evidence" value="ECO:0007669"/>
    <property type="project" value="UniProtKB-KW"/>
</dbReference>
<reference evidence="19 20" key="1">
    <citation type="submission" date="2020-04" db="EMBL/GenBank/DDBJ databases">
        <title>Usitatibacter rugosus gen. nov., sp. nov. and Usitatibacter palustris sp. nov., novel members of Usitatibacteraceae fam. nov. within the order Nitrosomonadales isolated from soil.</title>
        <authorList>
            <person name="Huber K.J."/>
            <person name="Neumann-Schaal M."/>
            <person name="Geppert A."/>
            <person name="Luckner M."/>
            <person name="Wanner G."/>
            <person name="Overmann J."/>
        </authorList>
    </citation>
    <scope>NUCLEOTIDE SEQUENCE [LARGE SCALE GENOMIC DNA]</scope>
    <source>
        <strain evidence="19 20">0125_3</strain>
    </source>
</reference>
<evidence type="ECO:0000256" key="3">
    <source>
        <dbReference type="ARBA" id="ARBA00022457"/>
    </source>
</evidence>
<evidence type="ECO:0000313" key="20">
    <source>
        <dbReference type="Proteomes" id="UP000501534"/>
    </source>
</evidence>
<dbReference type="Gene3D" id="3.90.79.10">
    <property type="entry name" value="Nucleoside Triphosphate Pyrophosphohydrolase"/>
    <property type="match status" value="1"/>
</dbReference>
<organism evidence="19 20">
    <name type="scientific">Usitatibacter rugosus</name>
    <dbReference type="NCBI Taxonomy" id="2732067"/>
    <lineage>
        <taxon>Bacteria</taxon>
        <taxon>Pseudomonadati</taxon>
        <taxon>Pseudomonadota</taxon>
        <taxon>Betaproteobacteria</taxon>
        <taxon>Nitrosomonadales</taxon>
        <taxon>Usitatibacteraceae</taxon>
        <taxon>Usitatibacter</taxon>
    </lineage>
</organism>
<evidence type="ECO:0000256" key="11">
    <source>
        <dbReference type="ARBA" id="ARBA00036904"/>
    </source>
</evidence>
<evidence type="ECO:0000256" key="12">
    <source>
        <dbReference type="ARBA" id="ARBA00038905"/>
    </source>
</evidence>
<feature type="domain" description="Nudix hydrolase" evidence="18">
    <location>
        <begin position="2"/>
        <end position="131"/>
    </location>
</feature>
<evidence type="ECO:0000256" key="4">
    <source>
        <dbReference type="ARBA" id="ARBA00022705"/>
    </source>
</evidence>
<dbReference type="InterPro" id="IPR047127">
    <property type="entry name" value="MutT-like"/>
</dbReference>
<sequence>MTKVTEVAAAVIERADGEFLLACRPEGKPYPGYWEFPGGKIEPGESPRHALDRELEEELGIRVREATPWITRRYVYTHATVRLHFFRVTAWDGEPKPLEDQGIAWQRPGHTSVTPMLPANAPVLAALALPPVMVVSDAEAMGIDPWVSKLIERALDEPLLVQVREKTMGRQPLQHLLSRVLARAGSLGARVVVNSDSGALPQSTGVHLTAKALMAATERPAGELVGASAHDAAEMDQAEKIGVDYAVVGPVKATASHPGATPLGWERFEAMVRERPMPCYAIGGLTRADLAEAKRRGAHGVALRGAAFE</sequence>
<dbReference type="NCBIfam" id="NF006530">
    <property type="entry name" value="PRK08999.1"/>
    <property type="match status" value="1"/>
</dbReference>
<keyword evidence="5" id="KW-0479">Metal-binding</keyword>
<evidence type="ECO:0000256" key="7">
    <source>
        <dbReference type="ARBA" id="ARBA00022801"/>
    </source>
</evidence>
<dbReference type="Proteomes" id="UP000501534">
    <property type="component" value="Chromosome"/>
</dbReference>
<comment type="catalytic activity">
    <reaction evidence="11">
        <text>8-oxo-GTP + H2O = 8-oxo-GMP + diphosphate + H(+)</text>
        <dbReference type="Rhea" id="RHEA:67616"/>
        <dbReference type="ChEBI" id="CHEBI:15377"/>
        <dbReference type="ChEBI" id="CHEBI:15378"/>
        <dbReference type="ChEBI" id="CHEBI:33019"/>
        <dbReference type="ChEBI" id="CHEBI:143553"/>
        <dbReference type="ChEBI" id="CHEBI:145694"/>
    </reaction>
</comment>
<evidence type="ECO:0000256" key="2">
    <source>
        <dbReference type="ARBA" id="ARBA00005582"/>
    </source>
</evidence>
<dbReference type="InterPro" id="IPR015797">
    <property type="entry name" value="NUDIX_hydrolase-like_dom_sf"/>
</dbReference>
<dbReference type="InterPro" id="IPR020476">
    <property type="entry name" value="Nudix_hydrolase"/>
</dbReference>